<dbReference type="InterPro" id="IPR007445">
    <property type="entry name" value="PilO"/>
</dbReference>
<sequence>MPKTAPPDLWTRLFYHPYALLVPWVGLVGVLLGIWSGLHLGLLERLRDERSALEQERTSARQQLNRHVDAKQARKDMARVLARLPDQRDFAPLALGLTEQARAQHVRVPGLSYQVEKTEIALVRKAVLQGAVSGRYEDLRRFIYNLETAQELLLIEDLQVAGTRVQDQSVTFNMRIVTFLRTDREQNRPSVGAPS</sequence>
<organism evidence="3 4">
    <name type="scientific">Nitrospira tepida</name>
    <dbReference type="NCBI Taxonomy" id="2973512"/>
    <lineage>
        <taxon>Bacteria</taxon>
        <taxon>Pseudomonadati</taxon>
        <taxon>Nitrospirota</taxon>
        <taxon>Nitrospiria</taxon>
        <taxon>Nitrospirales</taxon>
        <taxon>Nitrospiraceae</taxon>
        <taxon>Nitrospira</taxon>
    </lineage>
</organism>
<dbReference type="InterPro" id="IPR014717">
    <property type="entry name" value="Transl_elong_EF1B/ribsomal_bS6"/>
</dbReference>
<evidence type="ECO:0000313" key="3">
    <source>
        <dbReference type="EMBL" id="CAI4032521.1"/>
    </source>
</evidence>
<reference evidence="3" key="1">
    <citation type="submission" date="2022-10" db="EMBL/GenBank/DDBJ databases">
        <authorList>
            <person name="Koch H."/>
        </authorList>
    </citation>
    <scope>NUCLEOTIDE SEQUENCE</scope>
    <source>
        <strain evidence="3">DNF</strain>
    </source>
</reference>
<evidence type="ECO:0000256" key="2">
    <source>
        <dbReference type="SAM" id="Phobius"/>
    </source>
</evidence>
<keyword evidence="2" id="KW-0812">Transmembrane</keyword>
<gene>
    <name evidence="3" type="ORF">DNFV4_02951</name>
</gene>
<dbReference type="Pfam" id="PF04350">
    <property type="entry name" value="PilO"/>
    <property type="match status" value="1"/>
</dbReference>
<name>A0AA86T6G1_9BACT</name>
<dbReference type="EMBL" id="OX365700">
    <property type="protein sequence ID" value="CAI4032521.1"/>
    <property type="molecule type" value="Genomic_DNA"/>
</dbReference>
<dbReference type="RefSeq" id="WP_289269243.1">
    <property type="nucleotide sequence ID" value="NZ_OX365700.1"/>
</dbReference>
<dbReference type="AlphaFoldDB" id="A0AA86T6G1"/>
<dbReference type="GO" id="GO:0043107">
    <property type="term" value="P:type IV pilus-dependent motility"/>
    <property type="evidence" value="ECO:0007669"/>
    <property type="project" value="InterPro"/>
</dbReference>
<evidence type="ECO:0000313" key="4">
    <source>
        <dbReference type="Proteomes" id="UP001179121"/>
    </source>
</evidence>
<dbReference type="Proteomes" id="UP001179121">
    <property type="component" value="Chromosome"/>
</dbReference>
<evidence type="ECO:0000256" key="1">
    <source>
        <dbReference type="SAM" id="Coils"/>
    </source>
</evidence>
<feature type="coiled-coil region" evidence="1">
    <location>
        <begin position="43"/>
        <end position="70"/>
    </location>
</feature>
<proteinExistence type="predicted"/>
<keyword evidence="4" id="KW-1185">Reference proteome</keyword>
<keyword evidence="1" id="KW-0175">Coiled coil</keyword>
<dbReference type="Gene3D" id="3.30.70.60">
    <property type="match status" value="1"/>
</dbReference>
<feature type="transmembrane region" description="Helical" evidence="2">
    <location>
        <begin position="20"/>
        <end position="43"/>
    </location>
</feature>
<keyword evidence="2" id="KW-1133">Transmembrane helix</keyword>
<protein>
    <submittedName>
        <fullName evidence="3">Uncharacterized protein</fullName>
    </submittedName>
</protein>
<keyword evidence="2" id="KW-0472">Membrane</keyword>
<accession>A0AA86T6G1</accession>
<dbReference type="GO" id="GO:0043683">
    <property type="term" value="P:type IV pilus assembly"/>
    <property type="evidence" value="ECO:0007669"/>
    <property type="project" value="InterPro"/>
</dbReference>
<dbReference type="KEGG" id="nti:DNFV4_02951"/>